<dbReference type="PANTHER" id="PTHR43285">
    <property type="entry name" value="ANTHRANILATE PHOSPHORIBOSYLTRANSFERASE"/>
    <property type="match status" value="1"/>
</dbReference>
<feature type="binding site" evidence="9">
    <location>
        <begin position="88"/>
        <end position="89"/>
    </location>
    <ligand>
        <name>5-phospho-alpha-D-ribose 1-diphosphate</name>
        <dbReference type="ChEBI" id="CHEBI:58017"/>
    </ligand>
</feature>
<dbReference type="AlphaFoldDB" id="A0A1U7CPA1"/>
<protein>
    <recommendedName>
        <fullName evidence="9">Anthranilate phosphoribosyltransferase</fullName>
        <ecNumber evidence="9">2.4.2.18</ecNumber>
    </recommendedName>
</protein>
<dbReference type="InterPro" id="IPR035902">
    <property type="entry name" value="Nuc_phospho_transferase"/>
</dbReference>
<keyword evidence="9" id="KW-0460">Magnesium</keyword>
<feature type="binding site" evidence="9">
    <location>
        <begin position="95"/>
        <end position="98"/>
    </location>
    <ligand>
        <name>5-phospho-alpha-D-ribose 1-diphosphate</name>
        <dbReference type="ChEBI" id="CHEBI:58017"/>
    </ligand>
</feature>
<dbReference type="Pfam" id="PF02885">
    <property type="entry name" value="Glycos_trans_3N"/>
    <property type="match status" value="1"/>
</dbReference>
<sequence length="345" mass="35476">MTATPLIALAVERLVAGESLSTLEARDAVAAMLDGEASEGATAAFLTALRIKGETGDELLGAVTAIRERMVAFESGRSDCLDTCGTGGDGARSVNISTGAAVVVAACGVPVVKHGNRAATGRSGSSDVLGALGVAVEVEPAVLRQGLAELGIAFLFAPRFHPGLRGVAAVRRQLPFRTIFNLVGPLCNPASPAFQLVGVPDAAHADRMAEVLARTGSIRRAAVVRGSDGLDEVTLAGDTHVLLVEDGRISARTWTIADFGLPPTGTEGLRVEGPEESAGMLRQAFAGRPGPTREYLLANSAAALWTATGVPLRQAVEQAAAALDSGRAARLLDRWAELTTQSASP</sequence>
<keyword evidence="2 9" id="KW-0028">Amino-acid biosynthesis</keyword>
<dbReference type="PANTHER" id="PTHR43285:SF2">
    <property type="entry name" value="ANTHRANILATE PHOSPHORIBOSYLTRANSFERASE"/>
    <property type="match status" value="1"/>
</dbReference>
<comment type="similarity">
    <text evidence="8">In the C-terminal section; belongs to the anthranilate phosphoribosyltransferase family.</text>
</comment>
<feature type="binding site" evidence="9">
    <location>
        <position position="232"/>
    </location>
    <ligand>
        <name>Mg(2+)</name>
        <dbReference type="ChEBI" id="CHEBI:18420"/>
        <label>1</label>
    </ligand>
</feature>
<comment type="pathway">
    <text evidence="1 9">Amino-acid biosynthesis; L-tryptophan biosynthesis; L-tryptophan from chorismate: step 2/5.</text>
</comment>
<proteinExistence type="inferred from homology"/>
<feature type="binding site" evidence="9">
    <location>
        <begin position="113"/>
        <end position="121"/>
    </location>
    <ligand>
        <name>5-phospho-alpha-D-ribose 1-diphosphate</name>
        <dbReference type="ChEBI" id="CHEBI:58017"/>
    </ligand>
</feature>
<feature type="domain" description="Glycosyl transferase family 3 N-terminal" evidence="11">
    <location>
        <begin position="11"/>
        <end position="69"/>
    </location>
</feature>
<feature type="binding site" evidence="9">
    <location>
        <position position="232"/>
    </location>
    <ligand>
        <name>Mg(2+)</name>
        <dbReference type="ChEBI" id="CHEBI:18420"/>
        <label>2</label>
    </ligand>
</feature>
<accession>A0A1U7CPA1</accession>
<dbReference type="HAMAP" id="MF_00211">
    <property type="entry name" value="TrpD"/>
    <property type="match status" value="1"/>
</dbReference>
<comment type="similarity">
    <text evidence="9">Belongs to the anthranilate phosphoribosyltransferase family.</text>
</comment>
<dbReference type="InterPro" id="IPR017459">
    <property type="entry name" value="Glycosyl_Trfase_fam3_N_dom"/>
</dbReference>
<evidence type="ECO:0000256" key="4">
    <source>
        <dbReference type="ARBA" id="ARBA00022679"/>
    </source>
</evidence>
<evidence type="ECO:0000313" key="12">
    <source>
        <dbReference type="EMBL" id="APW60757.1"/>
    </source>
</evidence>
<dbReference type="GO" id="GO:0000287">
    <property type="term" value="F:magnesium ion binding"/>
    <property type="evidence" value="ECO:0007669"/>
    <property type="project" value="UniProtKB-UniRule"/>
</dbReference>
<feature type="binding site" evidence="9">
    <location>
        <position position="85"/>
    </location>
    <ligand>
        <name>anthranilate</name>
        <dbReference type="ChEBI" id="CHEBI:16567"/>
        <label>1</label>
    </ligand>
</feature>
<keyword evidence="6 9" id="KW-0057">Aromatic amino acid biosynthesis</keyword>
<dbReference type="NCBIfam" id="TIGR01245">
    <property type="entry name" value="trpD"/>
    <property type="match status" value="1"/>
</dbReference>
<evidence type="ECO:0000256" key="5">
    <source>
        <dbReference type="ARBA" id="ARBA00022822"/>
    </source>
</evidence>
<dbReference type="Pfam" id="PF00591">
    <property type="entry name" value="Glycos_transf_3"/>
    <property type="match status" value="1"/>
</dbReference>
<dbReference type="EMBL" id="CP019082">
    <property type="protein sequence ID" value="APW60757.1"/>
    <property type="molecule type" value="Genomic_DNA"/>
</dbReference>
<dbReference type="GO" id="GO:0004048">
    <property type="term" value="F:anthranilate phosphoribosyltransferase activity"/>
    <property type="evidence" value="ECO:0007669"/>
    <property type="project" value="UniProtKB-UniRule"/>
</dbReference>
<comment type="caution">
    <text evidence="9">Lacks conserved residue(s) required for the propagation of feature annotation.</text>
</comment>
<feature type="binding site" evidence="9">
    <location>
        <position position="125"/>
    </location>
    <ligand>
        <name>5-phospho-alpha-D-ribose 1-diphosphate</name>
        <dbReference type="ChEBI" id="CHEBI:58017"/>
    </ligand>
</feature>
<dbReference type="FunFam" id="3.40.1030.10:FF:000002">
    <property type="entry name" value="Anthranilate phosphoribosyltransferase"/>
    <property type="match status" value="1"/>
</dbReference>
<evidence type="ECO:0000259" key="10">
    <source>
        <dbReference type="Pfam" id="PF00591"/>
    </source>
</evidence>
<dbReference type="SUPFAM" id="SSF52418">
    <property type="entry name" value="Nucleoside phosphorylase/phosphoribosyltransferase catalytic domain"/>
    <property type="match status" value="1"/>
</dbReference>
<evidence type="ECO:0000256" key="1">
    <source>
        <dbReference type="ARBA" id="ARBA00004907"/>
    </source>
</evidence>
<dbReference type="UniPathway" id="UPA00035">
    <property type="reaction ID" value="UER00041"/>
</dbReference>
<feature type="binding site" evidence="9">
    <location>
        <position position="85"/>
    </location>
    <ligand>
        <name>5-phospho-alpha-D-ribose 1-diphosphate</name>
        <dbReference type="ChEBI" id="CHEBI:58017"/>
    </ligand>
</feature>
<feature type="binding site" evidence="9">
    <location>
        <position position="97"/>
    </location>
    <ligand>
        <name>Mg(2+)</name>
        <dbReference type="ChEBI" id="CHEBI:18420"/>
        <label>1</label>
    </ligand>
</feature>
<dbReference type="SUPFAM" id="SSF47648">
    <property type="entry name" value="Nucleoside phosphorylase/phosphoribosyltransferase N-terminal domain"/>
    <property type="match status" value="1"/>
</dbReference>
<comment type="cofactor">
    <cofactor evidence="9">
        <name>Mg(2+)</name>
        <dbReference type="ChEBI" id="CHEBI:18420"/>
    </cofactor>
    <text evidence="9">Binds 2 magnesium ions per monomer.</text>
</comment>
<feature type="binding site" evidence="9">
    <location>
        <position position="231"/>
    </location>
    <ligand>
        <name>Mg(2+)</name>
        <dbReference type="ChEBI" id="CHEBI:18420"/>
        <label>2</label>
    </ligand>
</feature>
<evidence type="ECO:0000313" key="13">
    <source>
        <dbReference type="Proteomes" id="UP000186309"/>
    </source>
</evidence>
<dbReference type="Gene3D" id="1.20.970.10">
    <property type="entry name" value="Transferase, Pyrimidine Nucleoside Phosphorylase, Chain C"/>
    <property type="match status" value="1"/>
</dbReference>
<evidence type="ECO:0000256" key="7">
    <source>
        <dbReference type="ARBA" id="ARBA00052328"/>
    </source>
</evidence>
<evidence type="ECO:0000256" key="3">
    <source>
        <dbReference type="ARBA" id="ARBA00022676"/>
    </source>
</evidence>
<evidence type="ECO:0000256" key="8">
    <source>
        <dbReference type="ARBA" id="ARBA00061188"/>
    </source>
</evidence>
<comment type="catalytic activity">
    <reaction evidence="7 9">
        <text>N-(5-phospho-beta-D-ribosyl)anthranilate + diphosphate = 5-phospho-alpha-D-ribose 1-diphosphate + anthranilate</text>
        <dbReference type="Rhea" id="RHEA:11768"/>
        <dbReference type="ChEBI" id="CHEBI:16567"/>
        <dbReference type="ChEBI" id="CHEBI:18277"/>
        <dbReference type="ChEBI" id="CHEBI:33019"/>
        <dbReference type="ChEBI" id="CHEBI:58017"/>
        <dbReference type="EC" id="2.4.2.18"/>
    </reaction>
</comment>
<keyword evidence="5 9" id="KW-0822">Tryptophan biosynthesis</keyword>
<comment type="subunit">
    <text evidence="9">Homodimer.</text>
</comment>
<dbReference type="KEGG" id="pbor:BSF38_02246"/>
<evidence type="ECO:0000256" key="2">
    <source>
        <dbReference type="ARBA" id="ARBA00022605"/>
    </source>
</evidence>
<keyword evidence="13" id="KW-1185">Reference proteome</keyword>
<dbReference type="EC" id="2.4.2.18" evidence="9"/>
<dbReference type="OrthoDB" id="9806430at2"/>
<dbReference type="Proteomes" id="UP000186309">
    <property type="component" value="Chromosome"/>
</dbReference>
<dbReference type="Gene3D" id="3.40.1030.10">
    <property type="entry name" value="Nucleoside phosphorylase/phosphoribosyltransferase catalytic domain"/>
    <property type="match status" value="1"/>
</dbReference>
<feature type="domain" description="Glycosyl transferase family 3" evidence="10">
    <location>
        <begin position="79"/>
        <end position="328"/>
    </location>
</feature>
<dbReference type="InterPro" id="IPR000312">
    <property type="entry name" value="Glycosyl_Trfase_fam3"/>
</dbReference>
<keyword evidence="3 9" id="KW-0328">Glycosyltransferase</keyword>
<keyword evidence="4 9" id="KW-0808">Transferase</keyword>
<feature type="binding site" evidence="9">
    <location>
        <position position="93"/>
    </location>
    <ligand>
        <name>5-phospho-alpha-D-ribose 1-diphosphate</name>
        <dbReference type="ChEBI" id="CHEBI:58017"/>
    </ligand>
</feature>
<dbReference type="STRING" id="1387353.BSF38_02246"/>
<keyword evidence="9" id="KW-0479">Metal-binding</keyword>
<dbReference type="GO" id="GO:0000162">
    <property type="term" value="P:L-tryptophan biosynthetic process"/>
    <property type="evidence" value="ECO:0007669"/>
    <property type="project" value="UniProtKB-UniRule"/>
</dbReference>
<gene>
    <name evidence="12" type="primary">trpGD</name>
    <name evidence="9" type="synonym">trpD</name>
    <name evidence="12" type="ORF">BSF38_02246</name>
</gene>
<feature type="binding site" evidence="9">
    <location>
        <position position="116"/>
    </location>
    <ligand>
        <name>anthranilate</name>
        <dbReference type="ChEBI" id="CHEBI:16567"/>
        <label>1</label>
    </ligand>
</feature>
<comment type="function">
    <text evidence="9">Catalyzes the transfer of the phosphoribosyl group of 5-phosphorylribose-1-pyrophosphate (PRPP) to anthranilate to yield N-(5'-phosphoribosyl)-anthranilate (PRA).</text>
</comment>
<dbReference type="RefSeq" id="WP_076345610.1">
    <property type="nucleotide sequence ID" value="NZ_CP019082.1"/>
</dbReference>
<name>A0A1U7CPA1_9BACT</name>
<dbReference type="GO" id="GO:0005829">
    <property type="term" value="C:cytosol"/>
    <property type="evidence" value="ECO:0007669"/>
    <property type="project" value="TreeGrafter"/>
</dbReference>
<evidence type="ECO:0000256" key="9">
    <source>
        <dbReference type="HAMAP-Rule" id="MF_00211"/>
    </source>
</evidence>
<dbReference type="InterPro" id="IPR005940">
    <property type="entry name" value="Anthranilate_Pribosyl_Tfrase"/>
</dbReference>
<dbReference type="InterPro" id="IPR036320">
    <property type="entry name" value="Glycosyl_Trfase_fam3_N_dom_sf"/>
</dbReference>
<feature type="binding site" evidence="9">
    <location>
        <position position="171"/>
    </location>
    <ligand>
        <name>anthranilate</name>
        <dbReference type="ChEBI" id="CHEBI:16567"/>
        <label>2</label>
    </ligand>
</feature>
<evidence type="ECO:0000259" key="11">
    <source>
        <dbReference type="Pfam" id="PF02885"/>
    </source>
</evidence>
<evidence type="ECO:0000256" key="6">
    <source>
        <dbReference type="ARBA" id="ARBA00023141"/>
    </source>
</evidence>
<organism evidence="12 13">
    <name type="scientific">Paludisphaera borealis</name>
    <dbReference type="NCBI Taxonomy" id="1387353"/>
    <lineage>
        <taxon>Bacteria</taxon>
        <taxon>Pseudomonadati</taxon>
        <taxon>Planctomycetota</taxon>
        <taxon>Planctomycetia</taxon>
        <taxon>Isosphaerales</taxon>
        <taxon>Isosphaeraceae</taxon>
        <taxon>Paludisphaera</taxon>
    </lineage>
</organism>
<reference evidence="13" key="1">
    <citation type="submission" date="2016-12" db="EMBL/GenBank/DDBJ databases">
        <title>Comparative genomics of four Isosphaeraceae planctomycetes: a common pool of plasmids and glycoside hydrolase genes.</title>
        <authorList>
            <person name="Ivanova A."/>
        </authorList>
    </citation>
    <scope>NUCLEOTIDE SEQUENCE [LARGE SCALE GENOMIC DNA]</scope>
    <source>
        <strain evidence="13">PX4</strain>
    </source>
</reference>